<name>A0A2G5C2X6_AQUCA</name>
<organism evidence="1 2">
    <name type="scientific">Aquilegia coerulea</name>
    <name type="common">Rocky mountain columbine</name>
    <dbReference type="NCBI Taxonomy" id="218851"/>
    <lineage>
        <taxon>Eukaryota</taxon>
        <taxon>Viridiplantae</taxon>
        <taxon>Streptophyta</taxon>
        <taxon>Embryophyta</taxon>
        <taxon>Tracheophyta</taxon>
        <taxon>Spermatophyta</taxon>
        <taxon>Magnoliopsida</taxon>
        <taxon>Ranunculales</taxon>
        <taxon>Ranunculaceae</taxon>
        <taxon>Thalictroideae</taxon>
        <taxon>Aquilegia</taxon>
    </lineage>
</organism>
<gene>
    <name evidence="1" type="ORF">AQUCO_11000039v1</name>
</gene>
<evidence type="ECO:0008006" key="3">
    <source>
        <dbReference type="Google" id="ProtNLM"/>
    </source>
</evidence>
<proteinExistence type="predicted"/>
<dbReference type="InterPro" id="IPR032675">
    <property type="entry name" value="LRR_dom_sf"/>
</dbReference>
<evidence type="ECO:0000313" key="1">
    <source>
        <dbReference type="EMBL" id="PIA25632.1"/>
    </source>
</evidence>
<evidence type="ECO:0000313" key="2">
    <source>
        <dbReference type="Proteomes" id="UP000230069"/>
    </source>
</evidence>
<dbReference type="InParanoid" id="A0A2G5C2X6"/>
<keyword evidence="2" id="KW-1185">Reference proteome</keyword>
<dbReference type="SUPFAM" id="SSF52058">
    <property type="entry name" value="L domain-like"/>
    <property type="match status" value="1"/>
</dbReference>
<dbReference type="OrthoDB" id="1938159at2759"/>
<protein>
    <recommendedName>
        <fullName evidence="3">NB-ARC domain-containing protein</fullName>
    </recommendedName>
</protein>
<dbReference type="Proteomes" id="UP000230069">
    <property type="component" value="Unassembled WGS sequence"/>
</dbReference>
<reference evidence="1 2" key="1">
    <citation type="submission" date="2017-09" db="EMBL/GenBank/DDBJ databases">
        <title>WGS assembly of Aquilegia coerulea Goldsmith.</title>
        <authorList>
            <person name="Hodges S."/>
            <person name="Kramer E."/>
            <person name="Nordborg M."/>
            <person name="Tomkins J."/>
            <person name="Borevitz J."/>
            <person name="Derieg N."/>
            <person name="Yan J."/>
            <person name="Mihaltcheva S."/>
            <person name="Hayes R.D."/>
            <person name="Rokhsar D."/>
        </authorList>
    </citation>
    <scope>NUCLEOTIDE SEQUENCE [LARGE SCALE GENOMIC DNA]</scope>
    <source>
        <strain evidence="2">cv. Goldsmith</strain>
    </source>
</reference>
<dbReference type="AlphaFoldDB" id="A0A2G5C2X6"/>
<dbReference type="Gene3D" id="3.80.10.10">
    <property type="entry name" value="Ribonuclease Inhibitor"/>
    <property type="match status" value="1"/>
</dbReference>
<accession>A0A2G5C2X6</accession>
<dbReference type="EMBL" id="KZ305126">
    <property type="protein sequence ID" value="PIA25632.1"/>
    <property type="molecule type" value="Genomic_DNA"/>
</dbReference>
<sequence length="177" mass="20632">MVLEFLGLAGRRSNESRSVAQKQRVIFPKLTRLIISDMQGWEEWIIPFHQDRMLMPSLRDLSLYACPRLRTLPDVTKFTSLKFLRLSYLDSLVECREETIPNKKYEEEDLKYVLRRLQIEDCPKLSIVPQYMSSPLLEELILKGDVGVLSTNESSAKSVTVENSLTIMPWSWPLIQR</sequence>